<reference evidence="1" key="1">
    <citation type="journal article" date="2022" name="bioRxiv">
        <title>Sequencing and chromosome-scale assembly of the giantPleurodeles waltlgenome.</title>
        <authorList>
            <person name="Brown T."/>
            <person name="Elewa A."/>
            <person name="Iarovenko S."/>
            <person name="Subramanian E."/>
            <person name="Araus A.J."/>
            <person name="Petzold A."/>
            <person name="Susuki M."/>
            <person name="Suzuki K.-i.T."/>
            <person name="Hayashi T."/>
            <person name="Toyoda A."/>
            <person name="Oliveira C."/>
            <person name="Osipova E."/>
            <person name="Leigh N.D."/>
            <person name="Simon A."/>
            <person name="Yun M.H."/>
        </authorList>
    </citation>
    <scope>NUCLEOTIDE SEQUENCE</scope>
    <source>
        <strain evidence="1">20211129_DDA</strain>
        <tissue evidence="1">Liver</tissue>
    </source>
</reference>
<evidence type="ECO:0000313" key="2">
    <source>
        <dbReference type="Proteomes" id="UP001066276"/>
    </source>
</evidence>
<protein>
    <submittedName>
        <fullName evidence="1">Uncharacterized protein</fullName>
    </submittedName>
</protein>
<accession>A0AAV7S775</accession>
<organism evidence="1 2">
    <name type="scientific">Pleurodeles waltl</name>
    <name type="common">Iberian ribbed newt</name>
    <dbReference type="NCBI Taxonomy" id="8319"/>
    <lineage>
        <taxon>Eukaryota</taxon>
        <taxon>Metazoa</taxon>
        <taxon>Chordata</taxon>
        <taxon>Craniata</taxon>
        <taxon>Vertebrata</taxon>
        <taxon>Euteleostomi</taxon>
        <taxon>Amphibia</taxon>
        <taxon>Batrachia</taxon>
        <taxon>Caudata</taxon>
        <taxon>Salamandroidea</taxon>
        <taxon>Salamandridae</taxon>
        <taxon>Pleurodelinae</taxon>
        <taxon>Pleurodeles</taxon>
    </lineage>
</organism>
<keyword evidence="2" id="KW-1185">Reference proteome</keyword>
<dbReference type="Proteomes" id="UP001066276">
    <property type="component" value="Chromosome 4_2"/>
</dbReference>
<dbReference type="AlphaFoldDB" id="A0AAV7S775"/>
<proteinExistence type="predicted"/>
<gene>
    <name evidence="1" type="ORF">NDU88_000322</name>
</gene>
<comment type="caution">
    <text evidence="1">The sequence shown here is derived from an EMBL/GenBank/DDBJ whole genome shotgun (WGS) entry which is preliminary data.</text>
</comment>
<evidence type="ECO:0000313" key="1">
    <source>
        <dbReference type="EMBL" id="KAJ1159817.1"/>
    </source>
</evidence>
<sequence length="211" mass="22494">MGLICEARPGPPAAHGHGRLRLALEVGVRTWCMEDNIKHKREGRVPTAPRLALGQTRGEPGPCELYRPRGEWEWGDLYKVYGLVGPLLISAGPEVAATGLWGWRVGSPPCLFFRGALFPSGAAAGLEVHARRSSDQLVSRPGCCSLIPSGGEVEPGYRTAVQVVVGRPAGSHSSTGGLWTVERRAQPLLAISSRWWVGGSEWACTGIAGPV</sequence>
<name>A0AAV7S775_PLEWA</name>
<dbReference type="EMBL" id="JANPWB010000008">
    <property type="protein sequence ID" value="KAJ1159817.1"/>
    <property type="molecule type" value="Genomic_DNA"/>
</dbReference>